<feature type="compositionally biased region" description="Pro residues" evidence="1">
    <location>
        <begin position="113"/>
        <end position="123"/>
    </location>
</feature>
<feature type="region of interest" description="Disordered" evidence="1">
    <location>
        <begin position="97"/>
        <end position="123"/>
    </location>
</feature>
<proteinExistence type="predicted"/>
<dbReference type="EMBL" id="NKDB02000001">
    <property type="protein sequence ID" value="RKJ98905.1"/>
    <property type="molecule type" value="Genomic_DNA"/>
</dbReference>
<comment type="caution">
    <text evidence="2">The sequence shown here is derived from an EMBL/GenBank/DDBJ whole genome shotgun (WGS) entry which is preliminary data.</text>
</comment>
<evidence type="ECO:0000313" key="3">
    <source>
        <dbReference type="Proteomes" id="UP000216225"/>
    </source>
</evidence>
<accession>A0A3R7EG43</accession>
<reference evidence="2 3" key="1">
    <citation type="submission" date="2018-09" db="EMBL/GenBank/DDBJ databases">
        <title>Genome comparison of Alicycliphilus sp. BQ1, a polyurethanolytic bacterium, with its closest phylogenetic relatives Alicycliphilus denitrificans BC and K601, unable to attack polyurethane.</title>
        <authorList>
            <person name="Loza-Tavera H."/>
            <person name="Lozano L."/>
            <person name="Cevallos M."/>
            <person name="Maya-Lucas O."/>
            <person name="Garcia-Mena J."/>
            <person name="Hernandez J."/>
        </authorList>
    </citation>
    <scope>NUCLEOTIDE SEQUENCE [LARGE SCALE GENOMIC DNA]</scope>
    <source>
        <strain evidence="2 3">BQ1</strain>
    </source>
</reference>
<evidence type="ECO:0008006" key="4">
    <source>
        <dbReference type="Google" id="ProtNLM"/>
    </source>
</evidence>
<organism evidence="2 3">
    <name type="scientific">Alicycliphilus denitrificans</name>
    <dbReference type="NCBI Taxonomy" id="179636"/>
    <lineage>
        <taxon>Bacteria</taxon>
        <taxon>Pseudomonadati</taxon>
        <taxon>Pseudomonadota</taxon>
        <taxon>Betaproteobacteria</taxon>
        <taxon>Burkholderiales</taxon>
        <taxon>Comamonadaceae</taxon>
        <taxon>Alicycliphilus</taxon>
    </lineage>
</organism>
<evidence type="ECO:0000313" key="2">
    <source>
        <dbReference type="EMBL" id="RKJ98905.1"/>
    </source>
</evidence>
<name>A0A3R7EG43_9BURK</name>
<protein>
    <recommendedName>
        <fullName evidence="4">DUF2946 domain-containing protein</fullName>
    </recommendedName>
</protein>
<dbReference type="AlphaFoldDB" id="A0A3R7EG43"/>
<dbReference type="RefSeq" id="WP_094435335.1">
    <property type="nucleotide sequence ID" value="NZ_CP181370.1"/>
</dbReference>
<sequence>MPTTMESLRRTRHLARLLLACFAVALGVAMLSPLVHAGGMERVCSATDGPRWVAKGGNDSATDARAHGLECALCLPSMLPPATVQALAAPRELAPCAAPAPRQAHVPPLSRAPFPPRAPPVQA</sequence>
<dbReference type="Proteomes" id="UP000216225">
    <property type="component" value="Unassembled WGS sequence"/>
</dbReference>
<evidence type="ECO:0000256" key="1">
    <source>
        <dbReference type="SAM" id="MobiDB-lite"/>
    </source>
</evidence>
<gene>
    <name evidence="2" type="ORF">CE154_003930</name>
</gene>